<gene>
    <name evidence="2" type="ORF">IV203_013595</name>
</gene>
<evidence type="ECO:0000313" key="3">
    <source>
        <dbReference type="Proteomes" id="UP000693970"/>
    </source>
</evidence>
<feature type="compositionally biased region" description="Pro residues" evidence="1">
    <location>
        <begin position="325"/>
        <end position="336"/>
    </location>
</feature>
<feature type="compositionally biased region" description="Basic and acidic residues" evidence="1">
    <location>
        <begin position="338"/>
        <end position="351"/>
    </location>
</feature>
<dbReference type="EMBL" id="JAGRRH010000001">
    <property type="protein sequence ID" value="KAG7374500.1"/>
    <property type="molecule type" value="Genomic_DNA"/>
</dbReference>
<comment type="caution">
    <text evidence="2">The sequence shown here is derived from an EMBL/GenBank/DDBJ whole genome shotgun (WGS) entry which is preliminary data.</text>
</comment>
<organism evidence="2 3">
    <name type="scientific">Nitzschia inconspicua</name>
    <dbReference type="NCBI Taxonomy" id="303405"/>
    <lineage>
        <taxon>Eukaryota</taxon>
        <taxon>Sar</taxon>
        <taxon>Stramenopiles</taxon>
        <taxon>Ochrophyta</taxon>
        <taxon>Bacillariophyta</taxon>
        <taxon>Bacillariophyceae</taxon>
        <taxon>Bacillariophycidae</taxon>
        <taxon>Bacillariales</taxon>
        <taxon>Bacillariaceae</taxon>
        <taxon>Nitzschia</taxon>
    </lineage>
</organism>
<dbReference type="PANTHER" id="PTHR47773:SF1">
    <property type="entry name" value="C2H2-TYPE DOMAIN-CONTAINING PROTEIN"/>
    <property type="match status" value="1"/>
</dbReference>
<dbReference type="PANTHER" id="PTHR47773">
    <property type="entry name" value="SI:DKEY-9I5.2-RELATED"/>
    <property type="match status" value="1"/>
</dbReference>
<proteinExistence type="predicted"/>
<name>A0A9K3Q8X4_9STRA</name>
<accession>A0A9K3Q8X4</accession>
<keyword evidence="3" id="KW-1185">Reference proteome</keyword>
<reference evidence="2" key="1">
    <citation type="journal article" date="2021" name="Sci. Rep.">
        <title>Diploid genomic architecture of Nitzschia inconspicua, an elite biomass production diatom.</title>
        <authorList>
            <person name="Oliver A."/>
            <person name="Podell S."/>
            <person name="Pinowska A."/>
            <person name="Traller J.C."/>
            <person name="Smith S.R."/>
            <person name="McClure R."/>
            <person name="Beliaev A."/>
            <person name="Bohutskyi P."/>
            <person name="Hill E.A."/>
            <person name="Rabines A."/>
            <person name="Zheng H."/>
            <person name="Allen L.Z."/>
            <person name="Kuo A."/>
            <person name="Grigoriev I.V."/>
            <person name="Allen A.E."/>
            <person name="Hazlebeck D."/>
            <person name="Allen E.E."/>
        </authorList>
    </citation>
    <scope>NUCLEOTIDE SEQUENCE</scope>
    <source>
        <strain evidence="2">Hildebrandi</strain>
    </source>
</reference>
<dbReference type="Proteomes" id="UP000693970">
    <property type="component" value="Unassembled WGS sequence"/>
</dbReference>
<protein>
    <submittedName>
        <fullName evidence="2">Uncharacterized protein</fullName>
    </submittedName>
</protein>
<evidence type="ECO:0000256" key="1">
    <source>
        <dbReference type="SAM" id="MobiDB-lite"/>
    </source>
</evidence>
<reference evidence="2" key="2">
    <citation type="submission" date="2021-04" db="EMBL/GenBank/DDBJ databases">
        <authorList>
            <person name="Podell S."/>
        </authorList>
    </citation>
    <scope>NUCLEOTIDE SEQUENCE</scope>
    <source>
        <strain evidence="2">Hildebrandi</strain>
    </source>
</reference>
<feature type="region of interest" description="Disordered" evidence="1">
    <location>
        <begin position="320"/>
        <end position="351"/>
    </location>
</feature>
<evidence type="ECO:0000313" key="2">
    <source>
        <dbReference type="EMBL" id="KAG7374500.1"/>
    </source>
</evidence>
<dbReference type="AlphaFoldDB" id="A0A9K3Q8X4"/>
<sequence>MQGRLGLFHFIQRITPTLRKNHVDYALASRKLLESVYSYHPKDYEDLLAALRAGRLGRKKFTSQDIEIMQRGKTFRQRYKKYLRKVIKPPETMIQCLDNWFCRFKVTASEGRPDPGRRPDPMTGQSLFTAETKEAVDNCKKKAEFIGDPLPIEKMYREVKANPNSGHKLSTWNSRRPESKLESFHDNLSHFANCGMRSTLCDSLNLCGTARYNLQIRHKIRLSQRSKEERNKMLVGWEEVVSYYNHSELAYVNALARDAGTDHVPFKDTEILVDDDGERFFSEYLNKNLPTPQQESDRYQCCKCATNEIPLLHENVVFSAKPPATTSPPPKAPPSPKQMEKRQSLPVDEPRWQSSNLCQQSVPEQPQQEWIVAKPPIEPNFIYVPHTTATMWQTNQMPLSGFQWMSPQPTHQQQAVCLPALPWMPPQPTQQQQEMCLLALPRMPPQPTQQQMYSAQTFTNGGFCCNKYFLWHINHNRKGRPPHEHQCLDRMQHKRDMHLGQETNSSI</sequence>